<keyword evidence="3" id="KW-1185">Reference proteome</keyword>
<evidence type="ECO:0000313" key="3">
    <source>
        <dbReference type="Proteomes" id="UP000298471"/>
    </source>
</evidence>
<dbReference type="OrthoDB" id="4558460at2"/>
<feature type="domain" description="DUF4145" evidence="1">
    <location>
        <begin position="148"/>
        <end position="231"/>
    </location>
</feature>
<dbReference type="AlphaFoldDB" id="A0A4Z0Q0L3"/>
<dbReference type="EMBL" id="SRMB01000004">
    <property type="protein sequence ID" value="TGE23570.1"/>
    <property type="molecule type" value="Genomic_DNA"/>
</dbReference>
<proteinExistence type="predicted"/>
<gene>
    <name evidence="2" type="ORF">E5K02_20515</name>
</gene>
<sequence>MEKSNRMNFTRQQLIRFYFSKDHTINIGCRFCNTGRLTADSNKVVDEETSSSKRHQVMPYANQDEYEGKFSILFRCNNAKCREIHLASGDVIFEEMRSYDEYSHEETFDGYDKQYYPRFFHPSIDIFTIDSNLPNNISEEIRKSFSLYFTDTNAAANRIRVAIEHLLSVLKIPTHNKAGNRHTLHNRITLLEKKQKNLSANLFAIKWIGNSGSHMENLSKPDIIDAYEIVEHIINELFIRKNKILHVRTIAKEINTKKGPRSK</sequence>
<organism evidence="2 3">
    <name type="scientific">Hymenobacter metallicola</name>
    <dbReference type="NCBI Taxonomy" id="2563114"/>
    <lineage>
        <taxon>Bacteria</taxon>
        <taxon>Pseudomonadati</taxon>
        <taxon>Bacteroidota</taxon>
        <taxon>Cytophagia</taxon>
        <taxon>Cytophagales</taxon>
        <taxon>Hymenobacteraceae</taxon>
        <taxon>Hymenobacter</taxon>
    </lineage>
</organism>
<evidence type="ECO:0000259" key="1">
    <source>
        <dbReference type="Pfam" id="PF13643"/>
    </source>
</evidence>
<name>A0A4Z0Q0L3_9BACT</name>
<comment type="caution">
    <text evidence="2">The sequence shown here is derived from an EMBL/GenBank/DDBJ whole genome shotgun (WGS) entry which is preliminary data.</text>
</comment>
<protein>
    <submittedName>
        <fullName evidence="2">DUF4145 domain-containing protein</fullName>
    </submittedName>
</protein>
<dbReference type="RefSeq" id="WP_135397402.1">
    <property type="nucleotide sequence ID" value="NZ_SRMB01000004.1"/>
</dbReference>
<dbReference type="Proteomes" id="UP000298471">
    <property type="component" value="Unassembled WGS sequence"/>
</dbReference>
<dbReference type="Pfam" id="PF13643">
    <property type="entry name" value="DUF4145"/>
    <property type="match status" value="1"/>
</dbReference>
<evidence type="ECO:0000313" key="2">
    <source>
        <dbReference type="EMBL" id="TGE23570.1"/>
    </source>
</evidence>
<reference evidence="2 3" key="1">
    <citation type="submission" date="2019-04" db="EMBL/GenBank/DDBJ databases">
        <authorList>
            <person name="Feng G."/>
            <person name="Zhang J."/>
            <person name="Zhu H."/>
        </authorList>
    </citation>
    <scope>NUCLEOTIDE SEQUENCE [LARGE SCALE GENOMIC DNA]</scope>
    <source>
        <strain evidence="2 3">9PBR-1</strain>
    </source>
</reference>
<accession>A0A4Z0Q0L3</accession>
<dbReference type="InterPro" id="IPR025285">
    <property type="entry name" value="DUF4145"/>
</dbReference>